<dbReference type="AlphaFoldDB" id="A0A1G8E1Z3"/>
<proteinExistence type="predicted"/>
<keyword evidence="2" id="KW-1185">Reference proteome</keyword>
<evidence type="ECO:0000313" key="2">
    <source>
        <dbReference type="Proteomes" id="UP000198854"/>
    </source>
</evidence>
<accession>A0A1G8E1Z3</accession>
<evidence type="ECO:0000313" key="1">
    <source>
        <dbReference type="EMBL" id="SDH63956.1"/>
    </source>
</evidence>
<dbReference type="Proteomes" id="UP000198854">
    <property type="component" value="Unassembled WGS sequence"/>
</dbReference>
<evidence type="ECO:0008006" key="3">
    <source>
        <dbReference type="Google" id="ProtNLM"/>
    </source>
</evidence>
<dbReference type="EMBL" id="FNDD01000022">
    <property type="protein sequence ID" value="SDH63956.1"/>
    <property type="molecule type" value="Genomic_DNA"/>
</dbReference>
<gene>
    <name evidence="1" type="ORF">SAMN04488136_12283</name>
</gene>
<dbReference type="RefSeq" id="WP_093276554.1">
    <property type="nucleotide sequence ID" value="NZ_FNDD01000022.1"/>
</dbReference>
<reference evidence="1 2" key="1">
    <citation type="submission" date="2016-10" db="EMBL/GenBank/DDBJ databases">
        <authorList>
            <person name="de Groot N.N."/>
        </authorList>
    </citation>
    <scope>NUCLEOTIDE SEQUENCE [LARGE SCALE GENOMIC DNA]</scope>
    <source>
        <strain evidence="1 2">CGMCC 1.10228</strain>
    </source>
</reference>
<name>A0A1G8E1Z3_9VIBR</name>
<sequence length="73" mass="8449">MERDVFGICLSTSMLSRNLSSTFTHVRAYEAGDDVEVKVKHTFPQLSGEQVLESMSQRDDLIWRAEFCCRFDK</sequence>
<protein>
    <recommendedName>
        <fullName evidence="3">Cation transporter</fullName>
    </recommendedName>
</protein>
<dbReference type="OrthoDB" id="5883856at2"/>
<organism evidence="1 2">
    <name type="scientific">Vibrio xiamenensis</name>
    <dbReference type="NCBI Taxonomy" id="861298"/>
    <lineage>
        <taxon>Bacteria</taxon>
        <taxon>Pseudomonadati</taxon>
        <taxon>Pseudomonadota</taxon>
        <taxon>Gammaproteobacteria</taxon>
        <taxon>Vibrionales</taxon>
        <taxon>Vibrionaceae</taxon>
        <taxon>Vibrio</taxon>
    </lineage>
</organism>